<dbReference type="PANTHER" id="PTHR47284">
    <property type="entry name" value="FATTY-ACID-BINDING PROTEIN 2"/>
    <property type="match status" value="1"/>
</dbReference>
<evidence type="ECO:0000313" key="4">
    <source>
        <dbReference type="EMBL" id="RMZ06792.1"/>
    </source>
</evidence>
<dbReference type="Pfam" id="PF16035">
    <property type="entry name" value="Chalcone_2"/>
    <property type="match status" value="1"/>
</dbReference>
<feature type="compositionally biased region" description="Low complexity" evidence="1">
    <location>
        <begin position="681"/>
        <end position="697"/>
    </location>
</feature>
<feature type="compositionally biased region" description="Polar residues" evidence="1">
    <location>
        <begin position="976"/>
        <end position="995"/>
    </location>
</feature>
<evidence type="ECO:0000256" key="2">
    <source>
        <dbReference type="SAM" id="Phobius"/>
    </source>
</evidence>
<accession>A0A3M7H1L5</accession>
<gene>
    <name evidence="4" type="ORF">D0860_05386</name>
</gene>
<keyword evidence="2" id="KW-1133">Transmembrane helix</keyword>
<evidence type="ECO:0000259" key="3">
    <source>
        <dbReference type="Pfam" id="PF16035"/>
    </source>
</evidence>
<dbReference type="SUPFAM" id="SSF54626">
    <property type="entry name" value="Chalcone isomerase"/>
    <property type="match status" value="1"/>
</dbReference>
<feature type="region of interest" description="Disordered" evidence="1">
    <location>
        <begin position="22"/>
        <end position="49"/>
    </location>
</feature>
<dbReference type="InterPro" id="IPR016088">
    <property type="entry name" value="Chalcone_isomerase_3-sand"/>
</dbReference>
<keyword evidence="2" id="KW-0812">Transmembrane</keyword>
<dbReference type="VEuPathDB" id="FungiDB:BTJ68_13939"/>
<feature type="compositionally biased region" description="Low complexity" evidence="1">
    <location>
        <begin position="661"/>
        <end position="673"/>
    </location>
</feature>
<reference evidence="4 5" key="1">
    <citation type="journal article" date="2018" name="BMC Genomics">
        <title>Genomic evidence for intraspecific hybridization in a clonal and extremely halotolerant yeast.</title>
        <authorList>
            <person name="Gostincar C."/>
            <person name="Stajich J.E."/>
            <person name="Zupancic J."/>
            <person name="Zalar P."/>
            <person name="Gunde-Cimerman N."/>
        </authorList>
    </citation>
    <scope>NUCLEOTIDE SEQUENCE [LARGE SCALE GENOMIC DNA]</scope>
    <source>
        <strain evidence="4 5">EXF-562</strain>
    </source>
</reference>
<dbReference type="Proteomes" id="UP000280598">
    <property type="component" value="Unassembled WGS sequence"/>
</dbReference>
<dbReference type="InterPro" id="IPR016087">
    <property type="entry name" value="Chalcone_isomerase"/>
</dbReference>
<keyword evidence="2" id="KW-0472">Membrane</keyword>
<dbReference type="GO" id="GO:0016872">
    <property type="term" value="F:intramolecular lyase activity"/>
    <property type="evidence" value="ECO:0007669"/>
    <property type="project" value="InterPro"/>
</dbReference>
<dbReference type="AlphaFoldDB" id="A0A3M7H1L5"/>
<feature type="region of interest" description="Disordered" evidence="1">
    <location>
        <begin position="973"/>
        <end position="1010"/>
    </location>
</feature>
<dbReference type="EMBL" id="QWIS01000108">
    <property type="protein sequence ID" value="RMZ06792.1"/>
    <property type="molecule type" value="Genomic_DNA"/>
</dbReference>
<feature type="compositionally biased region" description="Polar residues" evidence="1">
    <location>
        <begin position="201"/>
        <end position="214"/>
    </location>
</feature>
<name>A0A3M7H1L5_HORWE</name>
<proteinExistence type="predicted"/>
<protein>
    <recommendedName>
        <fullName evidence="3">Chalcone isomerase domain-containing protein</fullName>
    </recommendedName>
</protein>
<dbReference type="InterPro" id="IPR036298">
    <property type="entry name" value="Chalcone_isomerase_sf"/>
</dbReference>
<sequence length="1192" mass="130661">MSAPTRQAMRLLSPRLQYLSRQQPSPSLRQIRHASSRYSSPGKRTVATAPAPSSFVGVEEATASQAVHNPLDARAARLAWEEKRAFHMRRMRFAGMGLLLSIGGLAMVLFNLDLDGIDKAEQQRKKTGGVQLEASDKANEQFQGKEVHVIGAGEDKRIIAGWQSTEEIELIETGTSHVPHFPRTIFLPASSEGEAAVGTARPNSPENPGNTGNQEEYTLLGLGIRTVMWIQVYVVGMYVRTKDISEMQEKLIRTVNPTASTLIPSEKDGLRNKLLDPEQSREMWTELLKTPGIKTAWRISPTRNTDFGHLRDGFVNGINKGKAEQRRLMPPGAVESEFDSEEFGEAVQQLRAIFTGGKAPKQSVLILARDAVGKLDVLYQADTDGSKKPVMERMGAVSDERVARLIWLGYLAGAKVSSPAAREGVAQGCVEWASRPVGSIETRRYMTGSHPPFAFATMNAGWAAPSLLQSSVDTAREFKRRSKGLLNSPAFELCSKPASTTLYITYTAEMRMDQDTYMLGIDKCFTNLEQANDRVEVLGETNSNVRAVETKLTQKDEETGCLTVTWGRYDGHRRFVAQAMRFEMLGKILKDEVGCSSPGGWDKENNLSLLHAETQLDIPGHVWVIAVHDPKSPHLGMTDSKSVGVSRRHSLTSPGRGNGRGSSMSSGSNRSPSATSKLLMSPISNSTTSSSAAASPSLMQDPPPRGVGWTIESVWMNSEKALQHGKKAWNQHFRSQGRCRKFREHYGFARYALKPTKVNKRDLVEYETCLQIRIERVRVVFEEELTTDFIGPVDGFLAGVAARNAQKVAAMGKSIIPPLTNESARGKAYQGDLVPSGTGQRSSFVAGLQAIADAALKDGIDYEELPLALKIRQEHMARWGSLMDDQRYMARSESQQDGIADLYHALLQDSAAGRQRLRHNKAKAKAPSEAGIRAKKRMMAALGSDAEGQKYNVQSVAPSGAMKASMYRASDAAKSSVETRSNATTSNSPVMQSPASSGSKSGSSFAERQMRATQRMEEATKAAAAVFRRDEERLGVKVPLTRVEPRPRMPPAFADLNPDCFANAPWLQAPNKQVQRGHFNARDLHEKSDTQGKDQDVRASPSEPGLRYTSVRPAASDDSIATVRCIKAAEIETAHAKDQADRETMDDEYKDLIPDGITLRKTHASASHKAALKGKHGSQHSPASQKTHDTAV</sequence>
<feature type="region of interest" description="Disordered" evidence="1">
    <location>
        <begin position="1085"/>
        <end position="1113"/>
    </location>
</feature>
<feature type="compositionally biased region" description="Basic and acidic residues" evidence="1">
    <location>
        <begin position="1085"/>
        <end position="1097"/>
    </location>
</feature>
<dbReference type="Gene3D" id="3.50.70.10">
    <property type="match status" value="1"/>
</dbReference>
<evidence type="ECO:0000313" key="5">
    <source>
        <dbReference type="Proteomes" id="UP000280598"/>
    </source>
</evidence>
<dbReference type="PANTHER" id="PTHR47284:SF3">
    <property type="entry name" value="FATTY-ACID-BINDING PROTEIN 2"/>
    <property type="match status" value="1"/>
</dbReference>
<organism evidence="4 5">
    <name type="scientific">Hortaea werneckii</name>
    <name type="common">Black yeast</name>
    <name type="synonym">Cladosporium werneckii</name>
    <dbReference type="NCBI Taxonomy" id="91943"/>
    <lineage>
        <taxon>Eukaryota</taxon>
        <taxon>Fungi</taxon>
        <taxon>Dikarya</taxon>
        <taxon>Ascomycota</taxon>
        <taxon>Pezizomycotina</taxon>
        <taxon>Dothideomycetes</taxon>
        <taxon>Dothideomycetidae</taxon>
        <taxon>Mycosphaerellales</taxon>
        <taxon>Teratosphaeriaceae</taxon>
        <taxon>Hortaea</taxon>
    </lineage>
</organism>
<comment type="caution">
    <text evidence="4">The sequence shown here is derived from an EMBL/GenBank/DDBJ whole genome shotgun (WGS) entry which is preliminary data.</text>
</comment>
<feature type="region of interest" description="Disordered" evidence="1">
    <location>
        <begin position="192"/>
        <end position="214"/>
    </location>
</feature>
<feature type="region of interest" description="Disordered" evidence="1">
    <location>
        <begin position="1161"/>
        <end position="1192"/>
    </location>
</feature>
<feature type="domain" description="Chalcone isomerase" evidence="3">
    <location>
        <begin position="215"/>
        <end position="425"/>
    </location>
</feature>
<feature type="transmembrane region" description="Helical" evidence="2">
    <location>
        <begin position="93"/>
        <end position="112"/>
    </location>
</feature>
<feature type="region of interest" description="Disordered" evidence="1">
    <location>
        <begin position="634"/>
        <end position="703"/>
    </location>
</feature>
<evidence type="ECO:0000256" key="1">
    <source>
        <dbReference type="SAM" id="MobiDB-lite"/>
    </source>
</evidence>